<sequence>MARCSYPLRWRRDPCRQHRHGSCKGHWPSLTGPIPRSMARSGQFFSCCRASHKTLPPFVDIVGCLAWTLPLCPLQLGYCDSPPGLTTLFASRLFLGLGHRRWCNHRGIASKLYMGSLANLSVSLSSFLLIYIVCSFLCFLHYFALFLFVSSIYMFLAYNVWLVLYIPSRQVALDASDLKAIAIGRLHPSQGILSLQEGRSPWRLTCLVFILSLCYAGDLMAMLACKRAYPSGNFCSDLCYTMRLMVLRPQTMPTKGSSCSSAIYFPYYS</sequence>
<reference evidence="2 3" key="1">
    <citation type="submission" date="2016-12" db="EMBL/GenBank/DDBJ databases">
        <title>The genomes of Aspergillus section Nigri reveals drivers in fungal speciation.</title>
        <authorList>
            <consortium name="DOE Joint Genome Institute"/>
            <person name="Vesth T.C."/>
            <person name="Nybo J."/>
            <person name="Theobald S."/>
            <person name="Brandl J."/>
            <person name="Frisvad J.C."/>
            <person name="Nielsen K.F."/>
            <person name="Lyhne E.K."/>
            <person name="Kogle M.E."/>
            <person name="Kuo A."/>
            <person name="Riley R."/>
            <person name="Clum A."/>
            <person name="Nolan M."/>
            <person name="Lipzen A."/>
            <person name="Salamov A."/>
            <person name="Henrissat B."/>
            <person name="Wiebenga A."/>
            <person name="De Vries R.P."/>
            <person name="Grigoriev I.V."/>
            <person name="Mortensen U.H."/>
            <person name="Andersen M.R."/>
            <person name="Baker S.E."/>
        </authorList>
    </citation>
    <scope>NUCLEOTIDE SEQUENCE [LARGE SCALE GENOMIC DNA]</scope>
    <source>
        <strain evidence="2 3">CBS 115572</strain>
    </source>
</reference>
<dbReference type="EMBL" id="MSFK01000022">
    <property type="protein sequence ID" value="PWY80464.1"/>
    <property type="molecule type" value="Genomic_DNA"/>
</dbReference>
<gene>
    <name evidence="2" type="ORF">BO94DRAFT_162765</name>
</gene>
<protein>
    <submittedName>
        <fullName evidence="2">Uncharacterized protein</fullName>
    </submittedName>
</protein>
<evidence type="ECO:0000313" key="3">
    <source>
        <dbReference type="Proteomes" id="UP000246702"/>
    </source>
</evidence>
<evidence type="ECO:0000313" key="2">
    <source>
        <dbReference type="EMBL" id="PWY80464.1"/>
    </source>
</evidence>
<feature type="transmembrane region" description="Helical" evidence="1">
    <location>
        <begin position="112"/>
        <end position="133"/>
    </location>
</feature>
<dbReference type="GeneID" id="37108022"/>
<accession>A0A317W1L1</accession>
<dbReference type="AlphaFoldDB" id="A0A317W1L1"/>
<feature type="transmembrane region" description="Helical" evidence="1">
    <location>
        <begin position="139"/>
        <end position="166"/>
    </location>
</feature>
<keyword evidence="3" id="KW-1185">Reference proteome</keyword>
<dbReference type="Proteomes" id="UP000246702">
    <property type="component" value="Unassembled WGS sequence"/>
</dbReference>
<organism evidence="2 3">
    <name type="scientific">Aspergillus sclerotioniger CBS 115572</name>
    <dbReference type="NCBI Taxonomy" id="1450535"/>
    <lineage>
        <taxon>Eukaryota</taxon>
        <taxon>Fungi</taxon>
        <taxon>Dikarya</taxon>
        <taxon>Ascomycota</taxon>
        <taxon>Pezizomycotina</taxon>
        <taxon>Eurotiomycetes</taxon>
        <taxon>Eurotiomycetidae</taxon>
        <taxon>Eurotiales</taxon>
        <taxon>Aspergillaceae</taxon>
        <taxon>Aspergillus</taxon>
        <taxon>Aspergillus subgen. Circumdati</taxon>
    </lineage>
</organism>
<comment type="caution">
    <text evidence="2">The sequence shown here is derived from an EMBL/GenBank/DDBJ whole genome shotgun (WGS) entry which is preliminary data.</text>
</comment>
<dbReference type="RefSeq" id="XP_025465323.1">
    <property type="nucleotide sequence ID" value="XM_025605879.1"/>
</dbReference>
<keyword evidence="1" id="KW-0472">Membrane</keyword>
<keyword evidence="1" id="KW-0812">Transmembrane</keyword>
<name>A0A317W1L1_9EURO</name>
<keyword evidence="1" id="KW-1133">Transmembrane helix</keyword>
<proteinExistence type="predicted"/>
<evidence type="ECO:0000256" key="1">
    <source>
        <dbReference type="SAM" id="Phobius"/>
    </source>
</evidence>